<name>A0A1G4GT95_PLAVI</name>
<evidence type="ECO:0000313" key="2">
    <source>
        <dbReference type="EMBL" id="SCO65811.1"/>
    </source>
</evidence>
<feature type="region of interest" description="Disordered" evidence="1">
    <location>
        <begin position="426"/>
        <end position="504"/>
    </location>
</feature>
<protein>
    <recommendedName>
        <fullName evidence="4">RRM domain-containing protein</fullName>
    </recommendedName>
</protein>
<feature type="compositionally biased region" description="Acidic residues" evidence="1">
    <location>
        <begin position="435"/>
        <end position="446"/>
    </location>
</feature>
<feature type="compositionally biased region" description="Basic residues" evidence="1">
    <location>
        <begin position="241"/>
        <end position="251"/>
    </location>
</feature>
<dbReference type="Proteomes" id="UP000196402">
    <property type="component" value="Chromosome 5"/>
</dbReference>
<feature type="region of interest" description="Disordered" evidence="1">
    <location>
        <begin position="614"/>
        <end position="645"/>
    </location>
</feature>
<feature type="compositionally biased region" description="Basic residues" evidence="1">
    <location>
        <begin position="178"/>
        <end position="189"/>
    </location>
</feature>
<gene>
    <name evidence="2" type="ORF">PVT01_050011400</name>
</gene>
<feature type="compositionally biased region" description="Basic and acidic residues" evidence="1">
    <location>
        <begin position="261"/>
        <end position="270"/>
    </location>
</feature>
<dbReference type="eggNOG" id="ENOG502QQGX">
    <property type="taxonomic scope" value="Eukaryota"/>
</dbReference>
<evidence type="ECO:0000313" key="3">
    <source>
        <dbReference type="Proteomes" id="UP000196402"/>
    </source>
</evidence>
<dbReference type="AlphaFoldDB" id="A0A1G4GT95"/>
<feature type="region of interest" description="Disordered" evidence="1">
    <location>
        <begin position="82"/>
        <end position="106"/>
    </location>
</feature>
<evidence type="ECO:0000256" key="1">
    <source>
        <dbReference type="SAM" id="MobiDB-lite"/>
    </source>
</evidence>
<evidence type="ECO:0008006" key="4">
    <source>
        <dbReference type="Google" id="ProtNLM"/>
    </source>
</evidence>
<reference evidence="2 3" key="1">
    <citation type="submission" date="2016-07" db="EMBL/GenBank/DDBJ databases">
        <authorList>
            <consortium name="Pathogen Informatics"/>
        </authorList>
    </citation>
    <scope>NUCLEOTIDE SEQUENCE [LARGE SCALE GENOMIC DNA]</scope>
</reference>
<dbReference type="VEuPathDB" id="PlasmoDB:PVW1_050013200"/>
<feature type="compositionally biased region" description="Low complexity" evidence="1">
    <location>
        <begin position="478"/>
        <end position="489"/>
    </location>
</feature>
<proteinExistence type="predicted"/>
<accession>A0A1G4GT95</accession>
<organism evidence="2 3">
    <name type="scientific">Plasmodium vivax</name>
    <name type="common">malaria parasite P. vivax</name>
    <dbReference type="NCBI Taxonomy" id="5855"/>
    <lineage>
        <taxon>Eukaryota</taxon>
        <taxon>Sar</taxon>
        <taxon>Alveolata</taxon>
        <taxon>Apicomplexa</taxon>
        <taxon>Aconoidasida</taxon>
        <taxon>Haemosporida</taxon>
        <taxon>Plasmodiidae</taxon>
        <taxon>Plasmodium</taxon>
        <taxon>Plasmodium (Plasmodium)</taxon>
    </lineage>
</organism>
<dbReference type="EMBL" id="LT615243">
    <property type="protein sequence ID" value="SCO65811.1"/>
    <property type="molecule type" value="Genomic_DNA"/>
</dbReference>
<dbReference type="VEuPathDB" id="PlasmoDB:PVP01_0508300"/>
<dbReference type="VEuPathDB" id="PlasmoDB:PVX_089060"/>
<dbReference type="VEuPathDB" id="PlasmoDB:PVPAM_050015800"/>
<sequence>MQRRKRLHTVLQTYYVNNWVCLKPKVCPPAPFSFKGNLLISKKSYSVFSKLVERSSVYGSDKGVDVTRGGVTQRGETERVITPNGEAPLDGTNAQRNGPPPQLGGNTQWGDTSEVKVSQGAANGLAGGMCSPIGEEVHVGPNAHSGVIPNVGELAAKTDPLEACKKDTNEGVVGEKKTKTKKKNVLKGKPKGDGAKRGGGTLRGGPPNCPAPVGGEKQKKKSHNGKKEEKQKGNANGNANAKKKPKKKRKQNCQNDDVEVDPPRENERAVQRGAQKAPQESEGDKCVRKKFSKDDYYKQFEMISKNGNILMEKMNQVEDISNFVHKHLASLHFGNIYAYNNLLYEIYDKFVDGDIKKVKKLIKNYSKLVKKNLQRKIKYFEAFHNMCPQEYSHVLTCLFIQSIDLLKDEDISHTFNYDQVMCTSRDAEGGGALPQEEEEEEEEEEAFSNLEGTADRGEAGDGPAFCGESGHREGEAGGNVDVNADVNADGDVDRGERGGKKAPRALYQQRQFSPSNKIVYEMDVHFDEGDAGEVHCPGEANLPREVNETSTATQMNQNNFIIVYNLPIINYDLLRAELKEAFSFCGEIKNVEFFSDRLKTVDINALNDQAERESFQNVKSPKSKKVGSIRSGNAKGGKSNQARCTSGKKVQNSFNLNSYTQLYAIVEFFEEKSATLATSEFLRIFGIFCFNKLVYVDKCVNKNIMVITHLPFHLNIYNIFYLLLNASLLKWDVLSEGGDGKAAPKLGVSKGGNCLVEGGQPLGRSNHPGVPSDGGKPISQQNRNRRCKICLRNSNIRIESCDSIFGEANAMSSGEAYDYICEISKRNFLQFKKRKNIKLEAWANDDDSATEGKNNNFESFADFYQNQNKKMKTRKVNVHNNGRILILHFDSFKHLYDCLKKFKQIFGKKNHMIFSVNLRRCIYRNGAIRDCVQVKDGRVGRGLNVEV</sequence>
<feature type="region of interest" description="Disordered" evidence="1">
    <location>
        <begin position="172"/>
        <end position="286"/>
    </location>
</feature>
<dbReference type="CDD" id="cd00590">
    <property type="entry name" value="RRM_SF"/>
    <property type="match status" value="1"/>
</dbReference>